<protein>
    <submittedName>
        <fullName evidence="1">Uncharacterized protein</fullName>
    </submittedName>
</protein>
<reference evidence="1" key="1">
    <citation type="submission" date="2015-10" db="EMBL/GenBank/DDBJ databases">
        <title>EvidentialGene: Evidence-directed Construction of Complete mRNA Transcriptomes without Genomes.</title>
        <authorList>
            <person name="Gilbert D.G."/>
        </authorList>
    </citation>
    <scope>NUCLEOTIDE SEQUENCE</scope>
</reference>
<dbReference type="AlphaFoldDB" id="A0A0P6IR16"/>
<accession>A0A0P6IR16</accession>
<sequence>MTMTSAVTSHIFFFNDIFFFSAFYARFLFPCFVRAFNKRRGECLIRFARLSLPMRKSKTDLKRFNRCTEQVLRQKISCAI</sequence>
<dbReference type="EMBL" id="GDIQ01000318">
    <property type="protein sequence ID" value="JAN94419.1"/>
    <property type="molecule type" value="Transcribed_RNA"/>
</dbReference>
<organism evidence="1">
    <name type="scientific">Daphnia magna</name>
    <dbReference type="NCBI Taxonomy" id="35525"/>
    <lineage>
        <taxon>Eukaryota</taxon>
        <taxon>Metazoa</taxon>
        <taxon>Ecdysozoa</taxon>
        <taxon>Arthropoda</taxon>
        <taxon>Crustacea</taxon>
        <taxon>Branchiopoda</taxon>
        <taxon>Diplostraca</taxon>
        <taxon>Cladocera</taxon>
        <taxon>Anomopoda</taxon>
        <taxon>Daphniidae</taxon>
        <taxon>Daphnia</taxon>
    </lineage>
</organism>
<proteinExistence type="predicted"/>
<evidence type="ECO:0000313" key="1">
    <source>
        <dbReference type="EMBL" id="JAN94419.1"/>
    </source>
</evidence>
<name>A0A0P6IR16_9CRUS</name>